<sequence>MFIAIGLHYFVCNIPKKHLFCLLTGELRAFTVRIWKFTVQTWRFTIRSGTFIVQNPAVTFQACKNTQESGKTVPGGHT</sequence>
<protein>
    <submittedName>
        <fullName evidence="1">Uncharacterized protein</fullName>
    </submittedName>
</protein>
<organism evidence="1 2">
    <name type="scientific">Lentibacillus populi</name>
    <dbReference type="NCBI Taxonomy" id="1827502"/>
    <lineage>
        <taxon>Bacteria</taxon>
        <taxon>Bacillati</taxon>
        <taxon>Bacillota</taxon>
        <taxon>Bacilli</taxon>
        <taxon>Bacillales</taxon>
        <taxon>Bacillaceae</taxon>
        <taxon>Lentibacillus</taxon>
    </lineage>
</organism>
<dbReference type="Proteomes" id="UP000621492">
    <property type="component" value="Unassembled WGS sequence"/>
</dbReference>
<evidence type="ECO:0000313" key="2">
    <source>
        <dbReference type="Proteomes" id="UP000621492"/>
    </source>
</evidence>
<dbReference type="EMBL" id="BMJD01000079">
    <property type="protein sequence ID" value="GGB62852.1"/>
    <property type="molecule type" value="Genomic_DNA"/>
</dbReference>
<proteinExistence type="predicted"/>
<reference evidence="1" key="1">
    <citation type="journal article" date="2014" name="Int. J. Syst. Evol. Microbiol.">
        <title>Complete genome sequence of Corynebacterium casei LMG S-19264T (=DSM 44701T), isolated from a smear-ripened cheese.</title>
        <authorList>
            <consortium name="US DOE Joint Genome Institute (JGI-PGF)"/>
            <person name="Walter F."/>
            <person name="Albersmeier A."/>
            <person name="Kalinowski J."/>
            <person name="Ruckert C."/>
        </authorList>
    </citation>
    <scope>NUCLEOTIDE SEQUENCE</scope>
    <source>
        <strain evidence="1">CGMCC 1.15454</strain>
    </source>
</reference>
<dbReference type="AlphaFoldDB" id="A0A9W5X7L7"/>
<comment type="caution">
    <text evidence="1">The sequence shown here is derived from an EMBL/GenBank/DDBJ whole genome shotgun (WGS) entry which is preliminary data.</text>
</comment>
<gene>
    <name evidence="1" type="ORF">GCM10011409_45000</name>
</gene>
<name>A0A9W5X7L7_9BACI</name>
<accession>A0A9W5X7L7</accession>
<keyword evidence="2" id="KW-1185">Reference proteome</keyword>
<reference evidence="1" key="2">
    <citation type="submission" date="2020-09" db="EMBL/GenBank/DDBJ databases">
        <authorList>
            <person name="Sun Q."/>
            <person name="Zhou Y."/>
        </authorList>
    </citation>
    <scope>NUCLEOTIDE SEQUENCE</scope>
    <source>
        <strain evidence="1">CGMCC 1.15454</strain>
    </source>
</reference>
<evidence type="ECO:0000313" key="1">
    <source>
        <dbReference type="EMBL" id="GGB62852.1"/>
    </source>
</evidence>